<dbReference type="SUPFAM" id="SSF53850">
    <property type="entry name" value="Periplasmic binding protein-like II"/>
    <property type="match status" value="1"/>
</dbReference>
<evidence type="ECO:0000256" key="2">
    <source>
        <dbReference type="SAM" id="SignalP"/>
    </source>
</evidence>
<keyword evidence="1 2" id="KW-0732">Signal</keyword>
<evidence type="ECO:0000259" key="3">
    <source>
        <dbReference type="SMART" id="SM00062"/>
    </source>
</evidence>
<dbReference type="EMBL" id="QJKB01000002">
    <property type="protein sequence ID" value="PXX45125.1"/>
    <property type="molecule type" value="Genomic_DNA"/>
</dbReference>
<gene>
    <name evidence="4" type="ORF">DFR42_102338</name>
</gene>
<dbReference type="InterPro" id="IPR001638">
    <property type="entry name" value="Solute-binding_3/MltF_N"/>
</dbReference>
<dbReference type="OrthoDB" id="8885114at2"/>
<organism evidence="4 5">
    <name type="scientific">Undibacterium pigrum</name>
    <dbReference type="NCBI Taxonomy" id="401470"/>
    <lineage>
        <taxon>Bacteria</taxon>
        <taxon>Pseudomonadati</taxon>
        <taxon>Pseudomonadota</taxon>
        <taxon>Betaproteobacteria</taxon>
        <taxon>Burkholderiales</taxon>
        <taxon>Oxalobacteraceae</taxon>
        <taxon>Undibacterium</taxon>
    </lineage>
</organism>
<proteinExistence type="predicted"/>
<evidence type="ECO:0000313" key="4">
    <source>
        <dbReference type="EMBL" id="PXX45125.1"/>
    </source>
</evidence>
<evidence type="ECO:0000256" key="1">
    <source>
        <dbReference type="ARBA" id="ARBA00022729"/>
    </source>
</evidence>
<dbReference type="Gene3D" id="3.40.190.10">
    <property type="entry name" value="Periplasmic binding protein-like II"/>
    <property type="match status" value="2"/>
</dbReference>
<sequence>MKRRRASWLTALSGMAALLSCWACTSGALAAEQPLRVAIYENLDYPLNIFDKNHQLLGGLQKDFIDQLAKKLSAQVSYTPYSRRRIESVVIQGDADLMCYSSPAWFDLPKEVGWTVATFPQVERVVVLADKASIEIVPQQMEGKKLVLQLGYHYPQIASQLADGKIKRIDLTDVPGMFRLLALGGADAMVSSDGEIEGYFKNFPEKRSLYKISKTPFSVVQTQCALSHKSAWKLEQINSAIQFLQENGEMDRIMRKYGLSMR</sequence>
<keyword evidence="5" id="KW-1185">Reference proteome</keyword>
<accession>A0A318JWP2</accession>
<feature type="chain" id="PRO_5016340529" evidence="2">
    <location>
        <begin position="31"/>
        <end position="262"/>
    </location>
</feature>
<name>A0A318JWP2_9BURK</name>
<protein>
    <submittedName>
        <fullName evidence="4">Amino acid ABC transporter substrate-binding protein (PAAT family)</fullName>
    </submittedName>
</protein>
<comment type="caution">
    <text evidence="4">The sequence shown here is derived from an EMBL/GenBank/DDBJ whole genome shotgun (WGS) entry which is preliminary data.</text>
</comment>
<dbReference type="PANTHER" id="PTHR35936:SF6">
    <property type="entry name" value="AMINO ACID ABC TRANSPORTER SUBSTRATE-BINDING PAAT FAMILY PROTEIN"/>
    <property type="match status" value="1"/>
</dbReference>
<dbReference type="PROSITE" id="PS51257">
    <property type="entry name" value="PROKAR_LIPOPROTEIN"/>
    <property type="match status" value="1"/>
</dbReference>
<reference evidence="4 5" key="1">
    <citation type="submission" date="2018-05" db="EMBL/GenBank/DDBJ databases">
        <title>Genomic Encyclopedia of Type Strains, Phase IV (KMG-IV): sequencing the most valuable type-strain genomes for metagenomic binning, comparative biology and taxonomic classification.</title>
        <authorList>
            <person name="Goeker M."/>
        </authorList>
    </citation>
    <scope>NUCLEOTIDE SEQUENCE [LARGE SCALE GENOMIC DNA]</scope>
    <source>
        <strain evidence="4 5">DSM 19792</strain>
    </source>
</reference>
<dbReference type="PANTHER" id="PTHR35936">
    <property type="entry name" value="MEMBRANE-BOUND LYTIC MUREIN TRANSGLYCOSYLASE F"/>
    <property type="match status" value="1"/>
</dbReference>
<dbReference type="SMART" id="SM00062">
    <property type="entry name" value="PBPb"/>
    <property type="match status" value="1"/>
</dbReference>
<feature type="domain" description="Solute-binding protein family 3/N-terminal" evidence="3">
    <location>
        <begin position="34"/>
        <end position="261"/>
    </location>
</feature>
<dbReference type="Pfam" id="PF00497">
    <property type="entry name" value="SBP_bac_3"/>
    <property type="match status" value="1"/>
</dbReference>
<feature type="signal peptide" evidence="2">
    <location>
        <begin position="1"/>
        <end position="30"/>
    </location>
</feature>
<evidence type="ECO:0000313" key="5">
    <source>
        <dbReference type="Proteomes" id="UP000247792"/>
    </source>
</evidence>
<dbReference type="Proteomes" id="UP000247792">
    <property type="component" value="Unassembled WGS sequence"/>
</dbReference>
<dbReference type="AlphaFoldDB" id="A0A318JWP2"/>